<feature type="compositionally biased region" description="Basic and acidic residues" evidence="1">
    <location>
        <begin position="1"/>
        <end position="15"/>
    </location>
</feature>
<comment type="caution">
    <text evidence="2">The sequence shown here is derived from an EMBL/GenBank/DDBJ whole genome shotgun (WGS) entry which is preliminary data.</text>
</comment>
<dbReference type="Proteomes" id="UP000294335">
    <property type="component" value="Unassembled WGS sequence"/>
</dbReference>
<sequence>MPGFDDGIRNRRERPAPAGFAQDRESLLTPLGFQGAGLIHVVVVALQADRERRVCAEGAEGYLAVSKGADFGRNEGVHGCSSYTC</sequence>
<evidence type="ECO:0000256" key="1">
    <source>
        <dbReference type="SAM" id="MobiDB-lite"/>
    </source>
</evidence>
<reference evidence="2 3" key="1">
    <citation type="submission" date="2018-02" db="EMBL/GenBank/DDBJ databases">
        <authorList>
            <person name="Dubost A."/>
        </authorList>
    </citation>
    <scope>NUCLEOTIDE SEQUENCE [LARGE SCALE GENOMIC DNA]</scope>
    <source>
        <strain evidence="3">JV551A3</strain>
    </source>
</reference>
<proteinExistence type="predicted"/>
<name>A0AAQ1P6I7_9PSED</name>
<keyword evidence="3" id="KW-1185">Reference proteome</keyword>
<organism evidence="2 3">
    <name type="scientific">Pseudomonas inefficax</name>
    <dbReference type="NCBI Taxonomy" id="2078786"/>
    <lineage>
        <taxon>Bacteria</taxon>
        <taxon>Pseudomonadati</taxon>
        <taxon>Pseudomonadota</taxon>
        <taxon>Gammaproteobacteria</taxon>
        <taxon>Pseudomonadales</taxon>
        <taxon>Pseudomonadaceae</taxon>
        <taxon>Pseudomonas</taxon>
    </lineage>
</organism>
<accession>A0AAQ1P6I7</accession>
<dbReference type="AlphaFoldDB" id="A0AAQ1P6I7"/>
<protein>
    <submittedName>
        <fullName evidence="2">Uncharacterized protein</fullName>
    </submittedName>
</protein>
<evidence type="ECO:0000313" key="3">
    <source>
        <dbReference type="Proteomes" id="UP000294335"/>
    </source>
</evidence>
<gene>
    <name evidence="2" type="ORF">JV551A3_V1_600030</name>
</gene>
<dbReference type="EMBL" id="OPYN01000060">
    <property type="protein sequence ID" value="SPO59430.1"/>
    <property type="molecule type" value="Genomic_DNA"/>
</dbReference>
<feature type="region of interest" description="Disordered" evidence="1">
    <location>
        <begin position="1"/>
        <end position="21"/>
    </location>
</feature>
<evidence type="ECO:0000313" key="2">
    <source>
        <dbReference type="EMBL" id="SPO59430.1"/>
    </source>
</evidence>